<sequence length="422" mass="47655">MADNDEEEGNVASKPLMTPLTVDHYRLLYVHKDEKIRVLTSKVQEQETTIQRLQKELSALRQKHGEAADSSVVPTNGAVNPANGQAEGASNETNGKAAAASPSIDKTEKAAGSPAEESATAPHQHTTNAMPAATTTASTESNLNQSPAESPEKETDSTRELLIKNGWIAAPGASSANTGRLKKKKKRPPPPTSSSEESDEEELEDSEEVPPPPKKSNRENQHEKKRPPPPPSLSDEEEESAPPPKKPNREKQHENLKKGWDLRRGYWEERFAELVTYKEQNGHTNVPHKYPDNPALGHWVITQRQYYRNTMNLPPEIAPDRKLCAEKIFKLQKLGFQWEVQKAQNAATWEDRYRELIRFKSDHGHCRVPKRYPPNMKLGNWVYEQRKNYKSILTGTGRGRRGMTDERIRRLEELGFQWSAKS</sequence>
<gene>
    <name evidence="3" type="ORF">SEMRO_1733_G294260.1</name>
</gene>
<protein>
    <submittedName>
        <fullName evidence="3">Helicase</fullName>
    </submittedName>
</protein>
<feature type="compositionally biased region" description="Low complexity" evidence="1">
    <location>
        <begin position="126"/>
        <end position="139"/>
    </location>
</feature>
<feature type="compositionally biased region" description="Basic and acidic residues" evidence="1">
    <location>
        <begin position="247"/>
        <end position="257"/>
    </location>
</feature>
<reference evidence="3" key="1">
    <citation type="submission" date="2020-06" db="EMBL/GenBank/DDBJ databases">
        <authorList>
            <consortium name="Plant Systems Biology data submission"/>
        </authorList>
    </citation>
    <scope>NUCLEOTIDE SEQUENCE</scope>
    <source>
        <strain evidence="3">D6</strain>
    </source>
</reference>
<keyword evidence="3" id="KW-0547">Nucleotide-binding</keyword>
<evidence type="ECO:0000313" key="4">
    <source>
        <dbReference type="Proteomes" id="UP001153069"/>
    </source>
</evidence>
<dbReference type="PANTHER" id="PTHR33418:SF1">
    <property type="entry name" value="HELICASE-ASSOCIATED DOMAIN-CONTAINING PROTEIN"/>
    <property type="match status" value="1"/>
</dbReference>
<organism evidence="3 4">
    <name type="scientific">Seminavis robusta</name>
    <dbReference type="NCBI Taxonomy" id="568900"/>
    <lineage>
        <taxon>Eukaryota</taxon>
        <taxon>Sar</taxon>
        <taxon>Stramenopiles</taxon>
        <taxon>Ochrophyta</taxon>
        <taxon>Bacillariophyta</taxon>
        <taxon>Bacillariophyceae</taxon>
        <taxon>Bacillariophycidae</taxon>
        <taxon>Naviculales</taxon>
        <taxon>Naviculaceae</taxon>
        <taxon>Seminavis</taxon>
    </lineage>
</organism>
<dbReference type="Proteomes" id="UP001153069">
    <property type="component" value="Unassembled WGS sequence"/>
</dbReference>
<dbReference type="PANTHER" id="PTHR33418">
    <property type="entry name" value="HELICASE-ASSOCIATED"/>
    <property type="match status" value="1"/>
</dbReference>
<evidence type="ECO:0000256" key="1">
    <source>
        <dbReference type="SAM" id="MobiDB-lite"/>
    </source>
</evidence>
<dbReference type="EMBL" id="CAICTM010001731">
    <property type="protein sequence ID" value="CAB9525830.1"/>
    <property type="molecule type" value="Genomic_DNA"/>
</dbReference>
<keyword evidence="3" id="KW-0347">Helicase</keyword>
<feature type="region of interest" description="Disordered" evidence="1">
    <location>
        <begin position="61"/>
        <end position="257"/>
    </location>
</feature>
<dbReference type="GO" id="GO:0004386">
    <property type="term" value="F:helicase activity"/>
    <property type="evidence" value="ECO:0007669"/>
    <property type="project" value="UniProtKB-KW"/>
</dbReference>
<feature type="domain" description="Helicase-associated" evidence="2">
    <location>
        <begin position="347"/>
        <end position="416"/>
    </location>
</feature>
<feature type="domain" description="Helicase-associated" evidence="2">
    <location>
        <begin position="266"/>
        <end position="336"/>
    </location>
</feature>
<keyword evidence="3" id="KW-0378">Hydrolase</keyword>
<proteinExistence type="predicted"/>
<dbReference type="Pfam" id="PF03457">
    <property type="entry name" value="HA"/>
    <property type="match status" value="2"/>
</dbReference>
<keyword evidence="4" id="KW-1185">Reference proteome</keyword>
<dbReference type="Gene3D" id="6.10.140.530">
    <property type="match status" value="2"/>
</dbReference>
<dbReference type="InterPro" id="IPR005114">
    <property type="entry name" value="Helicase_assoc"/>
</dbReference>
<keyword evidence="3" id="KW-0067">ATP-binding</keyword>
<dbReference type="OrthoDB" id="498381at2759"/>
<dbReference type="AlphaFoldDB" id="A0A9N8EW61"/>
<evidence type="ECO:0000313" key="3">
    <source>
        <dbReference type="EMBL" id="CAB9525830.1"/>
    </source>
</evidence>
<feature type="compositionally biased region" description="Basic and acidic residues" evidence="1">
    <location>
        <begin position="150"/>
        <end position="162"/>
    </location>
</feature>
<evidence type="ECO:0000259" key="2">
    <source>
        <dbReference type="Pfam" id="PF03457"/>
    </source>
</evidence>
<feature type="compositionally biased region" description="Acidic residues" evidence="1">
    <location>
        <begin position="196"/>
        <end position="208"/>
    </location>
</feature>
<accession>A0A9N8EW61</accession>
<name>A0A9N8EW61_9STRA</name>
<comment type="caution">
    <text evidence="3">The sequence shown here is derived from an EMBL/GenBank/DDBJ whole genome shotgun (WGS) entry which is preliminary data.</text>
</comment>